<protein>
    <submittedName>
        <fullName evidence="8">Unannotated protein</fullName>
    </submittedName>
</protein>
<dbReference type="InterPro" id="IPR011032">
    <property type="entry name" value="GroES-like_sf"/>
</dbReference>
<dbReference type="EMBL" id="CAEZZB010000002">
    <property type="protein sequence ID" value="CAB4737595.1"/>
    <property type="molecule type" value="Genomic_DNA"/>
</dbReference>
<gene>
    <name evidence="6" type="ORF">UFOPK1795_00120</name>
    <name evidence="7" type="ORF">UFOPK2275_00037</name>
    <name evidence="8" type="ORF">UFOPK2816_00069</name>
</gene>
<dbReference type="InterPro" id="IPR013154">
    <property type="entry name" value="ADH-like_N"/>
</dbReference>
<dbReference type="FunFam" id="3.40.50.720:FF:000003">
    <property type="entry name" value="S-(hydroxymethyl)glutathione dehydrogenase"/>
    <property type="match status" value="1"/>
</dbReference>
<dbReference type="SMART" id="SM00829">
    <property type="entry name" value="PKS_ER"/>
    <property type="match status" value="1"/>
</dbReference>
<dbReference type="GO" id="GO:0046294">
    <property type="term" value="P:formaldehyde catabolic process"/>
    <property type="evidence" value="ECO:0007669"/>
    <property type="project" value="TreeGrafter"/>
</dbReference>
<dbReference type="PANTHER" id="PTHR43880:SF12">
    <property type="entry name" value="ALCOHOL DEHYDROGENASE CLASS-3"/>
    <property type="match status" value="1"/>
</dbReference>
<dbReference type="SUPFAM" id="SSF51735">
    <property type="entry name" value="NAD(P)-binding Rossmann-fold domains"/>
    <property type="match status" value="1"/>
</dbReference>
<dbReference type="InterPro" id="IPR036291">
    <property type="entry name" value="NAD(P)-bd_dom_sf"/>
</dbReference>
<dbReference type="Gene3D" id="3.90.180.10">
    <property type="entry name" value="Medium-chain alcohol dehydrogenases, catalytic domain"/>
    <property type="match status" value="1"/>
</dbReference>
<keyword evidence="3" id="KW-0862">Zinc</keyword>
<dbReference type="GO" id="GO:0008270">
    <property type="term" value="F:zinc ion binding"/>
    <property type="evidence" value="ECO:0007669"/>
    <property type="project" value="TreeGrafter"/>
</dbReference>
<dbReference type="Pfam" id="PF00107">
    <property type="entry name" value="ADH_zinc_N"/>
    <property type="match status" value="1"/>
</dbReference>
<dbReference type="GO" id="GO:0051903">
    <property type="term" value="F:S-(hydroxymethyl)glutathione dehydrogenase [NAD(P)+] activity"/>
    <property type="evidence" value="ECO:0007669"/>
    <property type="project" value="TreeGrafter"/>
</dbReference>
<organism evidence="8">
    <name type="scientific">freshwater metagenome</name>
    <dbReference type="NCBI Taxonomy" id="449393"/>
    <lineage>
        <taxon>unclassified sequences</taxon>
        <taxon>metagenomes</taxon>
        <taxon>ecological metagenomes</taxon>
    </lineage>
</organism>
<evidence type="ECO:0000256" key="4">
    <source>
        <dbReference type="ARBA" id="ARBA00023027"/>
    </source>
</evidence>
<evidence type="ECO:0000256" key="2">
    <source>
        <dbReference type="ARBA" id="ARBA00022723"/>
    </source>
</evidence>
<evidence type="ECO:0000256" key="3">
    <source>
        <dbReference type="ARBA" id="ARBA00022833"/>
    </source>
</evidence>
<dbReference type="CDD" id="cd08279">
    <property type="entry name" value="Zn_ADH_class_III"/>
    <property type="match status" value="1"/>
</dbReference>
<dbReference type="EMBL" id="CAEZWQ010000001">
    <property type="protein sequence ID" value="CAB4652831.1"/>
    <property type="molecule type" value="Genomic_DNA"/>
</dbReference>
<keyword evidence="4" id="KW-0520">NAD</keyword>
<dbReference type="InterPro" id="IPR013149">
    <property type="entry name" value="ADH-like_C"/>
</dbReference>
<comment type="cofactor">
    <cofactor evidence="1">
        <name>Zn(2+)</name>
        <dbReference type="ChEBI" id="CHEBI:29105"/>
    </cofactor>
</comment>
<evidence type="ECO:0000313" key="7">
    <source>
        <dbReference type="EMBL" id="CAB4652831.1"/>
    </source>
</evidence>
<dbReference type="PANTHER" id="PTHR43880">
    <property type="entry name" value="ALCOHOL DEHYDROGENASE"/>
    <property type="match status" value="1"/>
</dbReference>
<dbReference type="SUPFAM" id="SSF50129">
    <property type="entry name" value="GroES-like"/>
    <property type="match status" value="2"/>
</dbReference>
<evidence type="ECO:0000256" key="1">
    <source>
        <dbReference type="ARBA" id="ARBA00001947"/>
    </source>
</evidence>
<reference evidence="8" key="1">
    <citation type="submission" date="2020-05" db="EMBL/GenBank/DDBJ databases">
        <authorList>
            <person name="Chiriac C."/>
            <person name="Salcher M."/>
            <person name="Ghai R."/>
            <person name="Kavagutti S V."/>
        </authorList>
    </citation>
    <scope>NUCLEOTIDE SEQUENCE</scope>
</reference>
<keyword evidence="2" id="KW-0479">Metal-binding</keyword>
<proteinExistence type="predicted"/>
<accession>A0A6J6SSF3</accession>
<sequence>MKAAILRQVNVPMKIEEVELLDPREGEVKVAMTATGICHSCLHVIDGSLPGIQLPMVLGDEGAGVVTAIGPGVTNVKVGDHIIVSWSPTCGRCKYCVSGRPVLCINQPPFGFLGDGTTRMKIGKEDILHFGPATYATENVIPASCAIPINPKMPLDMAALIGCSVMTGVGAVTQTANVPAGASLAVFGCGGIGLNSIQGGVIAGASKIIAVDISDEKLKTAASLGATHLVRADKNAIEEIIKITNGGVDYAVVAVGNNKALGQAWESLAPGGTCVSLALYPPDQKMDLDPNKFAAKELKLIGSRYGSARPSIDFATMVDLYMSGKLKLDELVSKRYGFDEINEAHRALAAGESARTIVVF</sequence>
<dbReference type="AlphaFoldDB" id="A0A6J6SSF3"/>
<evidence type="ECO:0000313" key="6">
    <source>
        <dbReference type="EMBL" id="CAB4584308.1"/>
    </source>
</evidence>
<dbReference type="GO" id="GO:0005829">
    <property type="term" value="C:cytosol"/>
    <property type="evidence" value="ECO:0007669"/>
    <property type="project" value="TreeGrafter"/>
</dbReference>
<dbReference type="EMBL" id="CAEZUG010000003">
    <property type="protein sequence ID" value="CAB4584308.1"/>
    <property type="molecule type" value="Genomic_DNA"/>
</dbReference>
<dbReference type="Pfam" id="PF08240">
    <property type="entry name" value="ADH_N"/>
    <property type="match status" value="1"/>
</dbReference>
<evidence type="ECO:0000259" key="5">
    <source>
        <dbReference type="SMART" id="SM00829"/>
    </source>
</evidence>
<dbReference type="Gene3D" id="3.40.50.720">
    <property type="entry name" value="NAD(P)-binding Rossmann-like Domain"/>
    <property type="match status" value="1"/>
</dbReference>
<name>A0A6J6SSF3_9ZZZZ</name>
<evidence type="ECO:0000313" key="8">
    <source>
        <dbReference type="EMBL" id="CAB4737595.1"/>
    </source>
</evidence>
<dbReference type="InterPro" id="IPR020843">
    <property type="entry name" value="ER"/>
</dbReference>
<feature type="domain" description="Enoyl reductase (ER)" evidence="5">
    <location>
        <begin position="10"/>
        <end position="359"/>
    </location>
</feature>